<keyword evidence="1" id="KW-0675">Receptor</keyword>
<accession>A0A9Q1CCV6</accession>
<dbReference type="EMBL" id="JAIZAY010000005">
    <property type="protein sequence ID" value="KAJ8042214.1"/>
    <property type="molecule type" value="Genomic_DNA"/>
</dbReference>
<comment type="caution">
    <text evidence="1">The sequence shown here is derived from an EMBL/GenBank/DDBJ whole genome shotgun (WGS) entry which is preliminary data.</text>
</comment>
<evidence type="ECO:0000313" key="1">
    <source>
        <dbReference type="EMBL" id="KAJ8042214.1"/>
    </source>
</evidence>
<organism evidence="1 2">
    <name type="scientific">Holothuria leucospilota</name>
    <name type="common">Black long sea cucumber</name>
    <name type="synonym">Mertensiothuria leucospilota</name>
    <dbReference type="NCBI Taxonomy" id="206669"/>
    <lineage>
        <taxon>Eukaryota</taxon>
        <taxon>Metazoa</taxon>
        <taxon>Echinodermata</taxon>
        <taxon>Eleutherozoa</taxon>
        <taxon>Echinozoa</taxon>
        <taxon>Holothuroidea</taxon>
        <taxon>Aspidochirotacea</taxon>
        <taxon>Aspidochirotida</taxon>
        <taxon>Holothuriidae</taxon>
        <taxon>Holothuria</taxon>
    </lineage>
</organism>
<gene>
    <name evidence="1" type="ORF">HOLleu_13219</name>
</gene>
<name>A0A9Q1CCV6_HOLLE</name>
<reference evidence="1" key="1">
    <citation type="submission" date="2021-10" db="EMBL/GenBank/DDBJ databases">
        <title>Tropical sea cucumber genome reveals ecological adaptation and Cuvierian tubules defense mechanism.</title>
        <authorList>
            <person name="Chen T."/>
        </authorList>
    </citation>
    <scope>NUCLEOTIDE SEQUENCE</scope>
    <source>
        <strain evidence="1">Nanhai2018</strain>
        <tissue evidence="1">Muscle</tissue>
    </source>
</reference>
<proteinExistence type="predicted"/>
<evidence type="ECO:0000313" key="2">
    <source>
        <dbReference type="Proteomes" id="UP001152320"/>
    </source>
</evidence>
<dbReference type="Proteomes" id="UP001152320">
    <property type="component" value="Chromosome 5"/>
</dbReference>
<keyword evidence="2" id="KW-1185">Reference proteome</keyword>
<sequence length="149" mass="16390">MELCTRKCSFYPSLNLLIYQKKRGVILSAVKSMETIQDTLLTKKVPGERATSITTASFVLSVSKQTASNLIEMQDISSTKSGSFQLPNDVTFYQNVTTKNNQMNGVIDIQVTDIPVNPFSSNFDESEVVTSGIMGLKLKTNEDEITGGH</sequence>
<protein>
    <submittedName>
        <fullName evidence="1">Sperm receptor for egg jelly</fullName>
    </submittedName>
</protein>
<dbReference type="AlphaFoldDB" id="A0A9Q1CCV6"/>